<feature type="region of interest" description="Disordered" evidence="8">
    <location>
        <begin position="690"/>
        <end position="716"/>
    </location>
</feature>
<feature type="compositionally biased region" description="Low complexity" evidence="8">
    <location>
        <begin position="1691"/>
        <end position="1720"/>
    </location>
</feature>
<feature type="compositionally biased region" description="Gly residues" evidence="8">
    <location>
        <begin position="334"/>
        <end position="352"/>
    </location>
</feature>
<feature type="region of interest" description="Disordered" evidence="8">
    <location>
        <begin position="2408"/>
        <end position="2434"/>
    </location>
</feature>
<feature type="compositionally biased region" description="Low complexity" evidence="8">
    <location>
        <begin position="2159"/>
        <end position="2187"/>
    </location>
</feature>
<dbReference type="PANTHER" id="PTHR11920">
    <property type="entry name" value="GUANYLYL CYCLASE"/>
    <property type="match status" value="1"/>
</dbReference>
<evidence type="ECO:0000313" key="10">
    <source>
        <dbReference type="EMBL" id="KAG2441374.1"/>
    </source>
</evidence>
<feature type="region of interest" description="Disordered" evidence="8">
    <location>
        <begin position="2136"/>
        <end position="2203"/>
    </location>
</feature>
<feature type="region of interest" description="Disordered" evidence="8">
    <location>
        <begin position="1070"/>
        <end position="1144"/>
    </location>
</feature>
<feature type="compositionally biased region" description="Low complexity" evidence="8">
    <location>
        <begin position="1070"/>
        <end position="1101"/>
    </location>
</feature>
<evidence type="ECO:0000313" key="11">
    <source>
        <dbReference type="Proteomes" id="UP000613740"/>
    </source>
</evidence>
<feature type="region of interest" description="Disordered" evidence="8">
    <location>
        <begin position="1865"/>
        <end position="1889"/>
    </location>
</feature>
<feature type="region of interest" description="Disordered" evidence="8">
    <location>
        <begin position="1398"/>
        <end position="1440"/>
    </location>
</feature>
<feature type="region of interest" description="Disordered" evidence="8">
    <location>
        <begin position="1963"/>
        <end position="1996"/>
    </location>
</feature>
<dbReference type="FunFam" id="3.30.70.1230:FF:000057">
    <property type="entry name" value="Guanylate cyclase"/>
    <property type="match status" value="1"/>
</dbReference>
<feature type="compositionally biased region" description="Pro residues" evidence="8">
    <location>
        <begin position="2148"/>
        <end position="2158"/>
    </location>
</feature>
<accession>A0A835W8H9</accession>
<feature type="compositionally biased region" description="Low complexity" evidence="8">
    <location>
        <begin position="1194"/>
        <end position="1222"/>
    </location>
</feature>
<feature type="compositionally biased region" description="Low complexity" evidence="8">
    <location>
        <begin position="752"/>
        <end position="763"/>
    </location>
</feature>
<evidence type="ECO:0000259" key="9">
    <source>
        <dbReference type="PROSITE" id="PS50125"/>
    </source>
</evidence>
<dbReference type="GO" id="GO:0004383">
    <property type="term" value="F:guanylate cyclase activity"/>
    <property type="evidence" value="ECO:0007669"/>
    <property type="project" value="TreeGrafter"/>
</dbReference>
<proteinExistence type="inferred from homology"/>
<feature type="compositionally biased region" description="Polar residues" evidence="8">
    <location>
        <begin position="413"/>
        <end position="429"/>
    </location>
</feature>
<keyword evidence="6 7" id="KW-0456">Lyase</keyword>
<feature type="compositionally biased region" description="Polar residues" evidence="8">
    <location>
        <begin position="1130"/>
        <end position="1144"/>
    </location>
</feature>
<dbReference type="PROSITE" id="PS50125">
    <property type="entry name" value="GUANYLATE_CYCLASE_2"/>
    <property type="match status" value="1"/>
</dbReference>
<feature type="region of interest" description="Disordered" evidence="8">
    <location>
        <begin position="1281"/>
        <end position="1341"/>
    </location>
</feature>
<feature type="compositionally biased region" description="Gly residues" evidence="8">
    <location>
        <begin position="534"/>
        <end position="546"/>
    </location>
</feature>
<evidence type="ECO:0000256" key="3">
    <source>
        <dbReference type="ARBA" id="ARBA00022741"/>
    </source>
</evidence>
<feature type="compositionally biased region" description="Pro residues" evidence="8">
    <location>
        <begin position="956"/>
        <end position="972"/>
    </location>
</feature>
<feature type="compositionally biased region" description="Gly residues" evidence="8">
    <location>
        <begin position="301"/>
        <end position="315"/>
    </location>
</feature>
<feature type="region of interest" description="Disordered" evidence="8">
    <location>
        <begin position="1626"/>
        <end position="1721"/>
    </location>
</feature>
<dbReference type="SMART" id="SM00044">
    <property type="entry name" value="CYCc"/>
    <property type="match status" value="1"/>
</dbReference>
<feature type="compositionally biased region" description="Gly residues" evidence="8">
    <location>
        <begin position="1967"/>
        <end position="1976"/>
    </location>
</feature>
<evidence type="ECO:0000256" key="6">
    <source>
        <dbReference type="ARBA" id="ARBA00023239"/>
    </source>
</evidence>
<feature type="region of interest" description="Disordered" evidence="8">
    <location>
        <begin position="511"/>
        <end position="563"/>
    </location>
</feature>
<comment type="similarity">
    <text evidence="7">Belongs to the adenylyl cyclase class-4/guanylyl cyclase family.</text>
</comment>
<sequence length="2817" mass="281861">MPDTGVFDTATSLLTSTGRERITERPRLVLDGPCGQPCLALPLHIDSAAALTCLAINQCAEAGMRLHHDQDVLGLLAAQCVRDPSLQALLRDVVKRLLLGGRCSAVSHLAPTWGGGGVACATDGAAAAAAPGAAAAGSEAAGGGGGAAGGGGRIAATQEQHFQSLRLTPLMCRLAALDTSLGDGNGLPAPASKHARDGSAEAATEYAAAMDAGAAVGAAAASSSIRSGPVVPALILELGVPYEGKDLALRLQRDYMVLSNIPSIVTMFDLSGRVLHQNRSSIQYLGYLAGMDQQEEEGEDTGQGGGKGGGAGGGDTDADGHEHGDVEHTAAGRRAGGGGGGRVNGEGGGGGQQQQQQQQQQQRNWLQQLFVLDAGRLQELLEAVAAGAEWRGLVQMPHGSFWQQCDMLPPQQQPHTPRGQHQQNQSQVGTLQEPFGRAVLGAGTSTYDLGVSGAYRLGAPVLPGRGSRTSVDASYAGRTFARSGTSHSDGALTRIMAGGVSVVGATVLSPRQRAATEPTQRAEVGGPNRATTSGMGGPGGGHGGGSTAAEGGTPRHLQNSGSGAALRRVSQALFGEGLVVAGSGLSATEGPRAAAAAAAAVAAYGDDTAGGEAVNVTGYASMLGTTKVSVSDWATSTVAASLQGGAGVGVGGAGAAAGGLAAAADGRSSMPSAFTHLAATMLAEYPVIGAGAGAGGDTPPPPPPPQQQQQQQAASLAVACHLPPAADEAAAAGGDQKSPPVSPACGVRLPAQLQQQQQLQQPQPLSPPQPQEHASSGSADNTGDVWRDVAAPVPGDQVPAMGLDAAAAAVAVVPSAAAVAVAAAGTTPASEPAARIGTGGLLQRRQSSIARKAVGAGPSRFQAAAAAAVAGQRGRTSLEEAADGQQQAAAVDRTAAQVQPPSGSQPAKDPSLADQQQQQPPWQGTAKDGEAAAALAVDDVAAVTAATAGGVAAPAAAPPAPSLPVQDTPPPLLGQQLQPCGRHSGTGCAAATDAHLPTGVPTGNSSFQQWYAPAAAGGGGGGGGGADAARAPPDFAHCYPPLPAFPPPPPLPVIQSASISSSSLSPATALSSAVAVPAQHQNHQQQQQQQQQQQNQSQNQSVPAAARQLSPLPQMPSTAPPSLQQQQQQHSGRNSSIDRGSSMFSDMVPSVNLMMMMMDRSSVDPGSEINTALFTNDITHDPALLQRQFTHQNSHSASHSSRARASLRSGPRSSRGSGSAFASPASTAVAAAGHGYSGRGGGGGGYGSLVQGASPPGSGSGGAVVAGTLAGAAPSAAAAAEASASGMPPPSLAQSADASGSTTGSMGLGVRVSSEDSGVKVTGGGQAASRSSAESAPPPAGGTLAEAVRVVNSMAWGALPPVGGMGAAMMGVGGDDAGPLSAVGRSMLPAVIESPMPYDLTADNHSRTNSSPSALGNGRPHLEQQQQHPHQQQVDHQQQQPQHVFVLPQDLLSANSTVGTPTTAGATSTTASAGRAPPRNRFTPTQQQFAMMARGHPLSLGSSNTNGGSISRRHQHAYGMEQGEANGPDSGNPETLSYLATTTDVAFSIDLLVNNAFPTAITANASPATTVAANTLQQAAGSCTQLGQQQQLQQPVAQQLQPYGSAPSQGVQQQSLQRTLSSEACCLPMPAPSRTSHPSSAPSSMDAAAPQTRPQEAGQERLRQEGITGHPQGIGAVHGGRSQGTEGPNVTASQPPATATTATATAAAAATTSSPATAPPGHGDQAVLGLLLLPHRQGLMGGSAVCVGRSGQLLEGGLSEEDQRPVFTAADLVQAPVSEAPSLVHNSAHLPALLQPHQHQHQHQHQQEQPQHEDLDVPLAALAQLRIPRQAPVVRPSNNAWGPPPLRARGAQAVHDGSTVQVAAATPTHDSSSGGSSSGGSATCPPVLLASRSNPLPGFSVGLAAKGGLSSMPLQRPAMPSDGSKAQAELLPFTGSAAAGAPQTCSAAPLLLLPMARSEEAPVGTGAVAGGQGEGAAPGPRGHGAEALAAAAAADDDEAAGPTAAPVLRARQQPTVITAAAAAAAAAPALLAASVSAPIVPSPAAAAAAHPAAAHSRQKLTTYIHASHAEDRRLRGLLAAYGSNSGGLSAASRAGSPMLLGAGAAAVGSTGAGVGVSSGVGNGRAATSAASFNRSSLQMTLQQQQHPVSPPAAAPVPLPQSATAAAAAWQQQQRQQQQQRLALGQSADGSGGPGRLGPGPVGRAVSEAAAAGGYLPLLPVDVAAAAARERAAAGAAAGAAAHATGGPVGVSRTPSSQPLPPSLLRPPALMVVQPMPLSPQQWAAAHHPQRQHLNRLPSLHSVAGPYCTGASIGPGGGSVSHTGMASAASGGVRGGGGGMQPHPSSAMSRGLSGGHSGTALVALATAPTGPLPPASMCPSNPVPGSTLGASFGEGGSCSRWFEVHAIPVPDPSSTSSTGIGVGSAAAQQQQQQQHDHHGTLIMVIMTDVTSKVHAEERLARVLEAEHRLLADIFPSHVVRHMTQLRRDEAELERKGMVLLKNIQDPAALATSHECITVLFADIKGFTDMSKEVPAATVMTFLNDLYTRFDSLTDVYGVYKVETIGDCYMVAGGLVARDEDGYGRAVRGQGDVDPLHAMRVVAFARAMLDEAANVMLPTTGEPVKMRVGIHSGPATSGVVGHKMPRFCLFGDTVNTASRMESTGRPGVIHASAVTRGLLPPEEDEEGWAPTGGVDVKGKGFIETFIWCTKAPGAERRQRSRYQRAQLLGTLSSLAPPLASAVASVGGASAASQGAASPAVGGGAALPATPSTAGAGAGGGAYGPSASALLSPRRATRREDRVSLMRTYTHGSNNFILRE</sequence>
<dbReference type="PROSITE" id="PS00452">
    <property type="entry name" value="GUANYLATE_CYCLASE_1"/>
    <property type="match status" value="1"/>
</dbReference>
<feature type="compositionally biased region" description="Basic and acidic residues" evidence="8">
    <location>
        <begin position="318"/>
        <end position="330"/>
    </location>
</feature>
<dbReference type="SUPFAM" id="SSF55073">
    <property type="entry name" value="Nucleotide cyclase"/>
    <property type="match status" value="1"/>
</dbReference>
<feature type="compositionally biased region" description="Low complexity" evidence="8">
    <location>
        <begin position="1456"/>
        <end position="1477"/>
    </location>
</feature>
<feature type="region of interest" description="Disordered" evidence="8">
    <location>
        <begin position="752"/>
        <end position="791"/>
    </location>
</feature>
<feature type="region of interest" description="Disordered" evidence="8">
    <location>
        <begin position="294"/>
        <end position="361"/>
    </location>
</feature>
<organism evidence="10 11">
    <name type="scientific">Chlamydomonas schloesseri</name>
    <dbReference type="NCBI Taxonomy" id="2026947"/>
    <lineage>
        <taxon>Eukaryota</taxon>
        <taxon>Viridiplantae</taxon>
        <taxon>Chlorophyta</taxon>
        <taxon>core chlorophytes</taxon>
        <taxon>Chlorophyceae</taxon>
        <taxon>CS clade</taxon>
        <taxon>Chlamydomonadales</taxon>
        <taxon>Chlamydomonadaceae</taxon>
        <taxon>Chlamydomonas</taxon>
    </lineage>
</organism>
<reference evidence="10" key="1">
    <citation type="journal article" date="2020" name="bioRxiv">
        <title>Comparative genomics of Chlamydomonas.</title>
        <authorList>
            <person name="Craig R.J."/>
            <person name="Hasan A.R."/>
            <person name="Ness R.W."/>
            <person name="Keightley P.D."/>
        </authorList>
    </citation>
    <scope>NUCLEOTIDE SEQUENCE</scope>
    <source>
        <strain evidence="10">CCAP 11/173</strain>
    </source>
</reference>
<evidence type="ECO:0000256" key="4">
    <source>
        <dbReference type="ARBA" id="ARBA00022989"/>
    </source>
</evidence>
<dbReference type="GO" id="GO:0035556">
    <property type="term" value="P:intracellular signal transduction"/>
    <property type="evidence" value="ECO:0007669"/>
    <property type="project" value="InterPro"/>
</dbReference>
<feature type="region of interest" description="Disordered" evidence="8">
    <location>
        <begin position="952"/>
        <end position="988"/>
    </location>
</feature>
<dbReference type="CDD" id="cd07302">
    <property type="entry name" value="CHD"/>
    <property type="match status" value="1"/>
</dbReference>
<feature type="compositionally biased region" description="Low complexity" evidence="8">
    <location>
        <begin position="1424"/>
        <end position="1440"/>
    </location>
</feature>
<dbReference type="GO" id="GO:0005886">
    <property type="term" value="C:plasma membrane"/>
    <property type="evidence" value="ECO:0007669"/>
    <property type="project" value="TreeGrafter"/>
</dbReference>
<feature type="compositionally biased region" description="Low complexity" evidence="8">
    <location>
        <begin position="1632"/>
        <end position="1650"/>
    </location>
</feature>
<evidence type="ECO:0000256" key="7">
    <source>
        <dbReference type="RuleBase" id="RU000405"/>
    </source>
</evidence>
<dbReference type="Pfam" id="PF00211">
    <property type="entry name" value="Guanylate_cyc"/>
    <property type="match status" value="1"/>
</dbReference>
<dbReference type="EMBL" id="JAEHOD010000035">
    <property type="protein sequence ID" value="KAG2441374.1"/>
    <property type="molecule type" value="Genomic_DNA"/>
</dbReference>
<evidence type="ECO:0000256" key="2">
    <source>
        <dbReference type="ARBA" id="ARBA00022692"/>
    </source>
</evidence>
<comment type="caution">
    <text evidence="10">The sequence shown here is derived from an EMBL/GenBank/DDBJ whole genome shotgun (WGS) entry which is preliminary data.</text>
</comment>
<feature type="compositionally biased region" description="Polar residues" evidence="8">
    <location>
        <begin position="772"/>
        <end position="781"/>
    </location>
</feature>
<feature type="compositionally biased region" description="Low complexity" evidence="8">
    <location>
        <begin position="2412"/>
        <end position="2432"/>
    </location>
</feature>
<feature type="compositionally biased region" description="Polar residues" evidence="8">
    <location>
        <begin position="896"/>
        <end position="905"/>
    </location>
</feature>
<keyword evidence="2" id="KW-0812">Transmembrane</keyword>
<feature type="region of interest" description="Disordered" evidence="8">
    <location>
        <begin position="404"/>
        <end position="429"/>
    </location>
</feature>
<dbReference type="InterPro" id="IPR029787">
    <property type="entry name" value="Nucleotide_cyclase"/>
</dbReference>
<keyword evidence="5" id="KW-0472">Membrane</keyword>
<keyword evidence="11" id="KW-1185">Reference proteome</keyword>
<dbReference type="PANTHER" id="PTHR11920:SF335">
    <property type="entry name" value="GUANYLATE CYCLASE"/>
    <property type="match status" value="1"/>
</dbReference>
<evidence type="ECO:0000256" key="1">
    <source>
        <dbReference type="ARBA" id="ARBA00004370"/>
    </source>
</evidence>
<feature type="region of interest" description="Disordered" evidence="8">
    <location>
        <begin position="1455"/>
        <end position="1482"/>
    </location>
</feature>
<name>A0A835W8H9_9CHLO</name>
<feature type="compositionally biased region" description="Gly residues" evidence="8">
    <location>
        <begin position="2189"/>
        <end position="2200"/>
    </location>
</feature>
<protein>
    <recommendedName>
        <fullName evidence="9">Guanylate cyclase domain-containing protein</fullName>
    </recommendedName>
</protein>
<dbReference type="GO" id="GO:0001653">
    <property type="term" value="F:peptide receptor activity"/>
    <property type="evidence" value="ECO:0007669"/>
    <property type="project" value="TreeGrafter"/>
</dbReference>
<feature type="region of interest" description="Disordered" evidence="8">
    <location>
        <begin position="2242"/>
        <end position="2265"/>
    </location>
</feature>
<dbReference type="InterPro" id="IPR050401">
    <property type="entry name" value="Cyclic_nucleotide_synthase"/>
</dbReference>
<feature type="compositionally biased region" description="Low complexity" evidence="8">
    <location>
        <begin position="1977"/>
        <end position="1993"/>
    </location>
</feature>
<evidence type="ECO:0000256" key="8">
    <source>
        <dbReference type="SAM" id="MobiDB-lite"/>
    </source>
</evidence>
<dbReference type="Proteomes" id="UP000613740">
    <property type="component" value="Unassembled WGS sequence"/>
</dbReference>
<dbReference type="InterPro" id="IPR018297">
    <property type="entry name" value="A/G_cyclase_CS"/>
</dbReference>
<evidence type="ECO:0000256" key="5">
    <source>
        <dbReference type="ARBA" id="ARBA00023136"/>
    </source>
</evidence>
<feature type="region of interest" description="Disordered" evidence="8">
    <location>
        <begin position="2321"/>
        <end position="2354"/>
    </location>
</feature>
<dbReference type="Gene3D" id="3.30.70.1230">
    <property type="entry name" value="Nucleotide cyclase"/>
    <property type="match status" value="1"/>
</dbReference>
<dbReference type="InterPro" id="IPR001054">
    <property type="entry name" value="A/G_cyclase"/>
</dbReference>
<dbReference type="GO" id="GO:0007168">
    <property type="term" value="P:receptor guanylyl cyclase signaling pathway"/>
    <property type="evidence" value="ECO:0007669"/>
    <property type="project" value="TreeGrafter"/>
</dbReference>
<dbReference type="OrthoDB" id="549457at2759"/>
<feature type="region of interest" description="Disordered" evidence="8">
    <location>
        <begin position="727"/>
        <end position="746"/>
    </location>
</feature>
<dbReference type="GO" id="GO:0000166">
    <property type="term" value="F:nucleotide binding"/>
    <property type="evidence" value="ECO:0007669"/>
    <property type="project" value="UniProtKB-KW"/>
</dbReference>
<feature type="compositionally biased region" description="Low complexity" evidence="8">
    <location>
        <begin position="2781"/>
        <end position="2790"/>
    </location>
</feature>
<feature type="compositionally biased region" description="Polar residues" evidence="8">
    <location>
        <begin position="1292"/>
        <end position="1305"/>
    </location>
</feature>
<feature type="region of interest" description="Disordered" evidence="8">
    <location>
        <begin position="1190"/>
        <end position="1222"/>
    </location>
</feature>
<feature type="domain" description="Guanylate cyclase" evidence="9">
    <location>
        <begin position="2516"/>
        <end position="2659"/>
    </location>
</feature>
<keyword evidence="4" id="KW-1133">Transmembrane helix</keyword>
<gene>
    <name evidence="10" type="ORF">HYH02_009965</name>
</gene>
<feature type="region of interest" description="Disordered" evidence="8">
    <location>
        <begin position="2773"/>
        <end position="2798"/>
    </location>
</feature>
<dbReference type="GO" id="GO:0004016">
    <property type="term" value="F:adenylate cyclase activity"/>
    <property type="evidence" value="ECO:0007669"/>
    <property type="project" value="TreeGrafter"/>
</dbReference>
<feature type="region of interest" description="Disordered" evidence="8">
    <location>
        <begin position="875"/>
        <end position="930"/>
    </location>
</feature>
<keyword evidence="3" id="KW-0547">Nucleotide-binding</keyword>
<feature type="compositionally biased region" description="Low complexity" evidence="8">
    <location>
        <begin position="1871"/>
        <end position="1881"/>
    </location>
</feature>
<comment type="subcellular location">
    <subcellularLocation>
        <location evidence="1">Membrane</location>
    </subcellularLocation>
</comment>